<gene>
    <name evidence="2" type="ORF">JDV02_000060</name>
</gene>
<feature type="chain" id="PRO_5040171013" evidence="1">
    <location>
        <begin position="19"/>
        <end position="243"/>
    </location>
</feature>
<sequence length="243" mass="26539">MYTPLFAVAMAMATAVAGKANLPPNSSQAGLQHFINTYRSEGKGDVLCRTEVHNDDKNDRVICRLAEPKSDWLDWVSDNGYTTLADACGNPKDGCNTCQQREENKITCYKKKSAGGQAAKAKCPAVPKSAQKPGDAWKNCKEWATCKGEVDRNSVLCYVAMERCQGNNGDLDGCIKKQIEQVDCKIGSSVRNPGDAWQTCQKWAACRMEPEQDIPCYAAMEQCHGTNPDNMAGCVEGKLKGQN</sequence>
<dbReference type="RefSeq" id="XP_047836784.1">
    <property type="nucleotide sequence ID" value="XM_047980827.1"/>
</dbReference>
<dbReference type="AlphaFoldDB" id="A0A9Q8Q6M1"/>
<keyword evidence="3" id="KW-1185">Reference proteome</keyword>
<keyword evidence="1" id="KW-0732">Signal</keyword>
<dbReference type="Proteomes" id="UP000829364">
    <property type="component" value="Chromosome 1"/>
</dbReference>
<evidence type="ECO:0000313" key="2">
    <source>
        <dbReference type="EMBL" id="UNI13303.1"/>
    </source>
</evidence>
<dbReference type="GeneID" id="72062027"/>
<accession>A0A9Q8Q6M1</accession>
<proteinExistence type="predicted"/>
<name>A0A9Q8Q6M1_9HYPO</name>
<dbReference type="KEGG" id="ptkz:JDV02_000060"/>
<evidence type="ECO:0000313" key="3">
    <source>
        <dbReference type="Proteomes" id="UP000829364"/>
    </source>
</evidence>
<reference evidence="2" key="1">
    <citation type="submission" date="2021-11" db="EMBL/GenBank/DDBJ databases">
        <title>Purpureocillium_takamizusanense_genome.</title>
        <authorList>
            <person name="Nguyen N.-H."/>
        </authorList>
    </citation>
    <scope>NUCLEOTIDE SEQUENCE</scope>
    <source>
        <strain evidence="2">PT3</strain>
    </source>
</reference>
<protein>
    <submittedName>
        <fullName evidence="2">Uncharacterized protein</fullName>
    </submittedName>
</protein>
<organism evidence="2 3">
    <name type="scientific">Purpureocillium takamizusanense</name>
    <dbReference type="NCBI Taxonomy" id="2060973"/>
    <lineage>
        <taxon>Eukaryota</taxon>
        <taxon>Fungi</taxon>
        <taxon>Dikarya</taxon>
        <taxon>Ascomycota</taxon>
        <taxon>Pezizomycotina</taxon>
        <taxon>Sordariomycetes</taxon>
        <taxon>Hypocreomycetidae</taxon>
        <taxon>Hypocreales</taxon>
        <taxon>Ophiocordycipitaceae</taxon>
        <taxon>Purpureocillium</taxon>
    </lineage>
</organism>
<evidence type="ECO:0000256" key="1">
    <source>
        <dbReference type="SAM" id="SignalP"/>
    </source>
</evidence>
<feature type="signal peptide" evidence="1">
    <location>
        <begin position="1"/>
        <end position="18"/>
    </location>
</feature>
<dbReference type="EMBL" id="CP086354">
    <property type="protein sequence ID" value="UNI13303.1"/>
    <property type="molecule type" value="Genomic_DNA"/>
</dbReference>